<evidence type="ECO:0000313" key="2">
    <source>
        <dbReference type="EMBL" id="GMA37244.1"/>
    </source>
</evidence>
<protein>
    <submittedName>
        <fullName evidence="2">Uncharacterized protein</fullName>
    </submittedName>
</protein>
<evidence type="ECO:0000313" key="3">
    <source>
        <dbReference type="Proteomes" id="UP001157125"/>
    </source>
</evidence>
<proteinExistence type="predicted"/>
<dbReference type="EMBL" id="BSUN01000001">
    <property type="protein sequence ID" value="GMA37244.1"/>
    <property type="molecule type" value="Genomic_DNA"/>
</dbReference>
<name>A0ABQ6IKP9_9MICO</name>
<sequence>MIVFTVGFIGTFSLVDAADTGWQVALLAPSVLVAMWFTSRWEKPRGRAATLASLGFTWASWLAAVMMDAGPATVTPLVAVGATVVATLPQLQRAGGAALAAVVGLTAWLGSLGHPDSTGTYVIVSLIYTAIFGVTFWLNAVGWRLFTEPRRDARLRR</sequence>
<reference evidence="3" key="1">
    <citation type="journal article" date="2019" name="Int. J. Syst. Evol. Microbiol.">
        <title>The Global Catalogue of Microorganisms (GCM) 10K type strain sequencing project: providing services to taxonomists for standard genome sequencing and annotation.</title>
        <authorList>
            <consortium name="The Broad Institute Genomics Platform"/>
            <consortium name="The Broad Institute Genome Sequencing Center for Infectious Disease"/>
            <person name="Wu L."/>
            <person name="Ma J."/>
        </authorList>
    </citation>
    <scope>NUCLEOTIDE SEQUENCE [LARGE SCALE GENOMIC DNA]</scope>
    <source>
        <strain evidence="3">NBRC 112299</strain>
    </source>
</reference>
<evidence type="ECO:0000256" key="1">
    <source>
        <dbReference type="SAM" id="Phobius"/>
    </source>
</evidence>
<dbReference type="Proteomes" id="UP001157125">
    <property type="component" value="Unassembled WGS sequence"/>
</dbReference>
<keyword evidence="1" id="KW-1133">Transmembrane helix</keyword>
<feature type="transmembrane region" description="Helical" evidence="1">
    <location>
        <begin position="96"/>
        <end position="114"/>
    </location>
</feature>
<gene>
    <name evidence="2" type="ORF">GCM10025876_34480</name>
</gene>
<feature type="transmembrane region" description="Helical" evidence="1">
    <location>
        <begin position="20"/>
        <end position="37"/>
    </location>
</feature>
<accession>A0ABQ6IKP9</accession>
<organism evidence="2 3">
    <name type="scientific">Demequina litorisediminis</name>
    <dbReference type="NCBI Taxonomy" id="1849022"/>
    <lineage>
        <taxon>Bacteria</taxon>
        <taxon>Bacillati</taxon>
        <taxon>Actinomycetota</taxon>
        <taxon>Actinomycetes</taxon>
        <taxon>Micrococcales</taxon>
        <taxon>Demequinaceae</taxon>
        <taxon>Demequina</taxon>
    </lineage>
</organism>
<feature type="transmembrane region" description="Helical" evidence="1">
    <location>
        <begin position="73"/>
        <end position="89"/>
    </location>
</feature>
<comment type="caution">
    <text evidence="2">The sequence shown here is derived from an EMBL/GenBank/DDBJ whole genome shotgun (WGS) entry which is preliminary data.</text>
</comment>
<feature type="transmembrane region" description="Helical" evidence="1">
    <location>
        <begin position="120"/>
        <end position="146"/>
    </location>
</feature>
<feature type="transmembrane region" description="Helical" evidence="1">
    <location>
        <begin position="49"/>
        <end position="67"/>
    </location>
</feature>
<keyword evidence="3" id="KW-1185">Reference proteome</keyword>
<keyword evidence="1" id="KW-0812">Transmembrane</keyword>
<keyword evidence="1" id="KW-0472">Membrane</keyword>